<comment type="caution">
    <text evidence="4">The sequence shown here is derived from an EMBL/GenBank/DDBJ whole genome shotgun (WGS) entry which is preliminary data.</text>
</comment>
<evidence type="ECO:0000313" key="4">
    <source>
        <dbReference type="EMBL" id="KAL2066965.1"/>
    </source>
</evidence>
<reference evidence="4 5" key="1">
    <citation type="journal article" date="2024" name="Commun. Biol.">
        <title>Comparative genomic analysis of thermophilic fungi reveals convergent evolutionary adaptations and gene losses.</title>
        <authorList>
            <person name="Steindorff A.S."/>
            <person name="Aguilar-Pontes M.V."/>
            <person name="Robinson A.J."/>
            <person name="Andreopoulos B."/>
            <person name="LaButti K."/>
            <person name="Kuo A."/>
            <person name="Mondo S."/>
            <person name="Riley R."/>
            <person name="Otillar R."/>
            <person name="Haridas S."/>
            <person name="Lipzen A."/>
            <person name="Grimwood J."/>
            <person name="Schmutz J."/>
            <person name="Clum A."/>
            <person name="Reid I.D."/>
            <person name="Moisan M.C."/>
            <person name="Butler G."/>
            <person name="Nguyen T.T.M."/>
            <person name="Dewar K."/>
            <person name="Conant G."/>
            <person name="Drula E."/>
            <person name="Henrissat B."/>
            <person name="Hansel C."/>
            <person name="Singer S."/>
            <person name="Hutchinson M.I."/>
            <person name="de Vries R.P."/>
            <person name="Natvig D.O."/>
            <person name="Powell A.J."/>
            <person name="Tsang A."/>
            <person name="Grigoriev I.V."/>
        </authorList>
    </citation>
    <scope>NUCLEOTIDE SEQUENCE [LARGE SCALE GENOMIC DNA]</scope>
    <source>
        <strain evidence="4 5">CBS 494.80</strain>
    </source>
</reference>
<feature type="compositionally biased region" description="Low complexity" evidence="1">
    <location>
        <begin position="1567"/>
        <end position="1579"/>
    </location>
</feature>
<feature type="domain" description="Rhamnogalacturonase A/B/Epimerase-like pectate lyase" evidence="3">
    <location>
        <begin position="567"/>
        <end position="794"/>
    </location>
</feature>
<feature type="compositionally biased region" description="Acidic residues" evidence="1">
    <location>
        <begin position="1526"/>
        <end position="1537"/>
    </location>
</feature>
<dbReference type="InterPro" id="IPR011050">
    <property type="entry name" value="Pectin_lyase_fold/virulence"/>
</dbReference>
<dbReference type="Gene3D" id="2.160.20.10">
    <property type="entry name" value="Single-stranded right-handed beta-helix, Pectin lyase-like"/>
    <property type="match status" value="2"/>
</dbReference>
<feature type="chain" id="PRO_5046540183" description="Rhamnogalacturonase A/B/Epimerase-like pectate lyase domain-containing protein" evidence="2">
    <location>
        <begin position="28"/>
        <end position="1713"/>
    </location>
</feature>
<dbReference type="InterPro" id="IPR039279">
    <property type="entry name" value="QRT3-like"/>
</dbReference>
<dbReference type="CDD" id="cd23668">
    <property type="entry name" value="GH55_beta13glucanase-like"/>
    <property type="match status" value="1"/>
</dbReference>
<keyword evidence="2" id="KW-0732">Signal</keyword>
<feature type="compositionally biased region" description="Gly residues" evidence="1">
    <location>
        <begin position="1507"/>
        <end position="1517"/>
    </location>
</feature>
<feature type="domain" description="Rhamnogalacturonase A/B/Epimerase-like pectate lyase" evidence="3">
    <location>
        <begin position="934"/>
        <end position="993"/>
    </location>
</feature>
<sequence>MISLHFWLLHLLIVVSLLPQQRQPALAHAQFVQGYTSVWAPLPTGVGLQQVKAWRPSTAVLPERVIDLSPDLVVLTYNCYYMRDICKNAENWYKTPRGQNRSPLNRFGYDFHTGKKSTWRNQRRRAASCGSGWDSNKNCPHSDQNIIMRHDGKWDYKALEPGTKIAEIKAKRDAQNNKIPSWVRYTCDEFPAATWIEGGNGFTAPEAAGDISQTRCAAFRCNGKLIVAGLRISVKAEQNWQATAHNILQQTLKANIERRKLNGEFQWYDKKGSVAFFEFRYNNLNNINISPGVAATVTTFSPGLANVVKPIQQAKRDILAERNATTNEDNMSSEELIDLDREAFWRWADTVTVDELNAFGPGFVSHKHILANHTEAAEMMMPQVPGMSPMPWMDFATATEEEDWNDEDVHDLPDVVSDIPRADPSKLKRALGNSSLPTNITFSPSLSNVTSSDLDRARKLVEEAIVNATRLNAARYANPARNRYQLQPGTLLGRRDTLDFTTPPPLLNITDELADAAALVSEAEAMDGLASNASFVRRRAASGTFWMEHIAHMGTVAFGESSNYTVFRNVLDYGAKGDNTQDDTKAIKLAMTDGKRCGVKCNGSTLKNAIVYFPPGTYRISSTIPMPFGTQVIGDANDPPTLAATSTFIGLGVLSSDEYTGGGVGTDGQDQSYYVNTANFYRQLRNIKIDITKTRAAQGVAGLHWQVAQATSMQNVEIIATSGTKMRGIFAENGSGGSITDVTFRGGAFGMYAGSQQFTAQRLTFIGCDTGVQVIWDWGWIWKSITMTNVGVGFRLLQESTATSKRQTSGGNGNIASASFVDSTFTNVGTAVLIAPPQDKVGSGSTGVIIDNVAMSGGSKMVADTGGAVHLANPASGTVKRWVLGPVYQKAGPDYALGKKADNEYRRVPELLDSKGAYFERAKPQYENRPVGDFVHAKNFGAKGDGKTDDTAALQRALYESQGQVLVLDAGSYILTGTVVVPVGSKIVGETWSQLMASGSSFQDAMNPKVMLQVGQKGDVGDIEMQDLLFTSRGSTPGLILVEWNVRGAKAGSAGMWDCHARLGGATGTLLTPQECPALTSGSGSINCHAASLMMHITPLASGYFENVWLWGSDHMIDDPDLVDANNTMVQNSVYVARGFLIESVSPTWLYGTASEHAVFYQYNFHNAQNIFAGMIQTESPYFQPTPKPPAPFTAAVGVFTSDPSYANCTAGKEDELGGCDESWAVIMRGCANVMISGAGLYSWFSTYSQDCIDVHACQKVLMLLEDNHSGVRIQQLITIGAKYMAVMNGKAISALDYLNVKTHPSWSQVSLMDVDSDGELAEMFYVHPKIWDMDNPGFQCIPPCRVFIPPWQGATRTVNYPLVTVTDGTWSTTITRRPLTMTNMPFEPVTYTIPSGENLKNKRDGETSAFWPKPAKLARWPGVTYTNKDGIVLVATPTASFPDPPITIGPDAPTPTGGGSWPKREITLTVTRFDEPEVEEDKWKYCAMINGSLNCPAWMDGELYGNGSGNGGGGTSGPSDPDVPNNDDDTDEDYDGDVNTICPRECPGSHKIQITPVCPRDDEDTTTSSTSTSTTTTPAPTPTLAVGDPTTNTRECYNSGQKAVNAQMSNTAKSICREMGTEGTELKAEKGSGGLVAYSRNYELPGNGGWAIHIQAEFTIKEGCRFVINQAQCQRYFSTVIDSCNCEGADGKQGGRMSNNCYTLRLDPNTFG</sequence>
<evidence type="ECO:0000313" key="5">
    <source>
        <dbReference type="Proteomes" id="UP001595075"/>
    </source>
</evidence>
<dbReference type="Proteomes" id="UP001595075">
    <property type="component" value="Unassembled WGS sequence"/>
</dbReference>
<dbReference type="SUPFAM" id="SSF51126">
    <property type="entry name" value="Pectin lyase-like"/>
    <property type="match status" value="2"/>
</dbReference>
<proteinExistence type="predicted"/>
<evidence type="ECO:0000259" key="3">
    <source>
        <dbReference type="Pfam" id="PF12708"/>
    </source>
</evidence>
<keyword evidence="5" id="KW-1185">Reference proteome</keyword>
<protein>
    <recommendedName>
        <fullName evidence="3">Rhamnogalacturonase A/B/Epimerase-like pectate lyase domain-containing protein</fullName>
    </recommendedName>
</protein>
<dbReference type="PANTHER" id="PTHR33928">
    <property type="entry name" value="POLYGALACTURONASE QRT3"/>
    <property type="match status" value="1"/>
</dbReference>
<dbReference type="Pfam" id="PF12708">
    <property type="entry name" value="Pect-lyase_RHGA_epim"/>
    <property type="match status" value="2"/>
</dbReference>
<dbReference type="InterPro" id="IPR012334">
    <property type="entry name" value="Pectin_lyas_fold"/>
</dbReference>
<dbReference type="InterPro" id="IPR024535">
    <property type="entry name" value="RHGA/B-epi-like_pectate_lyase"/>
</dbReference>
<evidence type="ECO:0000256" key="1">
    <source>
        <dbReference type="SAM" id="MobiDB-lite"/>
    </source>
</evidence>
<evidence type="ECO:0000256" key="2">
    <source>
        <dbReference type="SAM" id="SignalP"/>
    </source>
</evidence>
<gene>
    <name evidence="4" type="ORF">VTL71DRAFT_1389</name>
</gene>
<feature type="region of interest" description="Disordered" evidence="1">
    <location>
        <begin position="1507"/>
        <end position="1592"/>
    </location>
</feature>
<dbReference type="PANTHER" id="PTHR33928:SF2">
    <property type="entry name" value="PECTATE LYASE SUPERFAMILY PROTEIN DOMAIN-CONTAINING PROTEIN-RELATED"/>
    <property type="match status" value="1"/>
</dbReference>
<accession>A0ABR4CAL0</accession>
<dbReference type="EMBL" id="JAZHXI010000010">
    <property type="protein sequence ID" value="KAL2066965.1"/>
    <property type="molecule type" value="Genomic_DNA"/>
</dbReference>
<feature type="region of interest" description="Disordered" evidence="1">
    <location>
        <begin position="1445"/>
        <end position="1464"/>
    </location>
</feature>
<feature type="signal peptide" evidence="2">
    <location>
        <begin position="1"/>
        <end position="27"/>
    </location>
</feature>
<name>A0ABR4CAL0_9HELO</name>
<organism evidence="4 5">
    <name type="scientific">Oculimacula yallundae</name>
    <dbReference type="NCBI Taxonomy" id="86028"/>
    <lineage>
        <taxon>Eukaryota</taxon>
        <taxon>Fungi</taxon>
        <taxon>Dikarya</taxon>
        <taxon>Ascomycota</taxon>
        <taxon>Pezizomycotina</taxon>
        <taxon>Leotiomycetes</taxon>
        <taxon>Helotiales</taxon>
        <taxon>Ploettnerulaceae</taxon>
        <taxon>Oculimacula</taxon>
    </lineage>
</organism>